<protein>
    <submittedName>
        <fullName evidence="2">Uncharacterized protein</fullName>
    </submittedName>
</protein>
<comment type="caution">
    <text evidence="2">The sequence shown here is derived from an EMBL/GenBank/DDBJ whole genome shotgun (WGS) entry which is preliminary data.</text>
</comment>
<keyword evidence="3" id="KW-1185">Reference proteome</keyword>
<feature type="signal peptide" evidence="1">
    <location>
        <begin position="1"/>
        <end position="19"/>
    </location>
</feature>
<accession>A0ABP0GSX6</accession>
<feature type="chain" id="PRO_5046726794" evidence="1">
    <location>
        <begin position="20"/>
        <end position="91"/>
    </location>
</feature>
<dbReference type="Proteomes" id="UP001642483">
    <property type="component" value="Unassembled WGS sequence"/>
</dbReference>
<sequence length="91" mass="10449">MNALVAMLVLMCALAIIQADSRTSEKTSTVTKEDKNKDKLKALVKVDCSNICLRNSKTQKYLKKCSEVTKKIKCWFCRWIFKCSQNLSRIL</sequence>
<evidence type="ECO:0000313" key="2">
    <source>
        <dbReference type="EMBL" id="CAK8694841.1"/>
    </source>
</evidence>
<proteinExistence type="predicted"/>
<evidence type="ECO:0000313" key="3">
    <source>
        <dbReference type="Proteomes" id="UP001642483"/>
    </source>
</evidence>
<reference evidence="2 3" key="1">
    <citation type="submission" date="2024-02" db="EMBL/GenBank/DDBJ databases">
        <authorList>
            <person name="Daric V."/>
            <person name="Darras S."/>
        </authorList>
    </citation>
    <scope>NUCLEOTIDE SEQUENCE [LARGE SCALE GENOMIC DNA]</scope>
</reference>
<name>A0ABP0GSX6_CLALP</name>
<evidence type="ECO:0000256" key="1">
    <source>
        <dbReference type="SAM" id="SignalP"/>
    </source>
</evidence>
<organism evidence="2 3">
    <name type="scientific">Clavelina lepadiformis</name>
    <name type="common">Light-bulb sea squirt</name>
    <name type="synonym">Ascidia lepadiformis</name>
    <dbReference type="NCBI Taxonomy" id="159417"/>
    <lineage>
        <taxon>Eukaryota</taxon>
        <taxon>Metazoa</taxon>
        <taxon>Chordata</taxon>
        <taxon>Tunicata</taxon>
        <taxon>Ascidiacea</taxon>
        <taxon>Aplousobranchia</taxon>
        <taxon>Clavelinidae</taxon>
        <taxon>Clavelina</taxon>
    </lineage>
</organism>
<dbReference type="EMBL" id="CAWYQH010000141">
    <property type="protein sequence ID" value="CAK8694841.1"/>
    <property type="molecule type" value="Genomic_DNA"/>
</dbReference>
<gene>
    <name evidence="2" type="ORF">CVLEPA_LOCUS28167</name>
</gene>
<keyword evidence="1" id="KW-0732">Signal</keyword>